<evidence type="ECO:0000256" key="4">
    <source>
        <dbReference type="ARBA" id="ARBA00022679"/>
    </source>
</evidence>
<dbReference type="EMBL" id="CAMGYJ010000010">
    <property type="protein sequence ID" value="CAI0554118.1"/>
    <property type="molecule type" value="Genomic_DNA"/>
</dbReference>
<evidence type="ECO:0000256" key="12">
    <source>
        <dbReference type="ARBA" id="ARBA00023136"/>
    </source>
</evidence>
<protein>
    <recommendedName>
        <fullName evidence="20">RING-type domain-containing protein</fullName>
    </recommendedName>
</protein>
<dbReference type="PANTHER" id="PTHR46279">
    <property type="entry name" value="RING/U-BOX SUPERFAMILY PROTEIN"/>
    <property type="match status" value="1"/>
</dbReference>
<dbReference type="Proteomes" id="UP001154282">
    <property type="component" value="Unassembled WGS sequence"/>
</dbReference>
<dbReference type="Pfam" id="PF14380">
    <property type="entry name" value="WAK_assoc"/>
    <property type="match status" value="1"/>
</dbReference>
<feature type="signal peptide" evidence="19">
    <location>
        <begin position="1"/>
        <end position="18"/>
    </location>
</feature>
<keyword evidence="12 18" id="KW-0472">Membrane</keyword>
<gene>
    <name evidence="21" type="ORF">LITE_LOCUS47078</name>
</gene>
<dbReference type="GO" id="GO:0030247">
    <property type="term" value="F:polysaccharide binding"/>
    <property type="evidence" value="ECO:0007669"/>
    <property type="project" value="InterPro"/>
</dbReference>
<dbReference type="GO" id="GO:0008270">
    <property type="term" value="F:zinc ion binding"/>
    <property type="evidence" value="ECO:0007669"/>
    <property type="project" value="UniProtKB-KW"/>
</dbReference>
<keyword evidence="8 17" id="KW-0863">Zinc-finger</keyword>
<evidence type="ECO:0000256" key="14">
    <source>
        <dbReference type="ARBA" id="ARBA00024209"/>
    </source>
</evidence>
<comment type="catalytic activity">
    <reaction evidence="15">
        <text>L-threonyl-[protein] + ATP = O-phospho-L-threonyl-[protein] + ADP + H(+)</text>
        <dbReference type="Rhea" id="RHEA:46608"/>
        <dbReference type="Rhea" id="RHEA-COMP:11060"/>
        <dbReference type="Rhea" id="RHEA-COMP:11605"/>
        <dbReference type="ChEBI" id="CHEBI:15378"/>
        <dbReference type="ChEBI" id="CHEBI:30013"/>
        <dbReference type="ChEBI" id="CHEBI:30616"/>
        <dbReference type="ChEBI" id="CHEBI:61977"/>
        <dbReference type="ChEBI" id="CHEBI:456216"/>
        <dbReference type="EC" id="2.7.11.1"/>
    </reaction>
</comment>
<comment type="catalytic activity">
    <reaction evidence="16">
        <text>L-seryl-[protein] + ATP = O-phospho-L-seryl-[protein] + ADP + H(+)</text>
        <dbReference type="Rhea" id="RHEA:17989"/>
        <dbReference type="Rhea" id="RHEA-COMP:9863"/>
        <dbReference type="Rhea" id="RHEA-COMP:11604"/>
        <dbReference type="ChEBI" id="CHEBI:15378"/>
        <dbReference type="ChEBI" id="CHEBI:29999"/>
        <dbReference type="ChEBI" id="CHEBI:30616"/>
        <dbReference type="ChEBI" id="CHEBI:83421"/>
        <dbReference type="ChEBI" id="CHEBI:456216"/>
        <dbReference type="EC" id="2.7.11.1"/>
    </reaction>
</comment>
<evidence type="ECO:0000256" key="2">
    <source>
        <dbReference type="ARBA" id="ARBA00004167"/>
    </source>
</evidence>
<keyword evidence="13" id="KW-0325">Glycoprotein</keyword>
<keyword evidence="7 19" id="KW-0732">Signal</keyword>
<evidence type="ECO:0000256" key="7">
    <source>
        <dbReference type="ARBA" id="ARBA00022729"/>
    </source>
</evidence>
<evidence type="ECO:0000256" key="9">
    <source>
        <dbReference type="ARBA" id="ARBA00022786"/>
    </source>
</evidence>
<comment type="similarity">
    <text evidence="14">Belongs to the RING-type zinc finger family. ATL subfamily.</text>
</comment>
<evidence type="ECO:0000256" key="18">
    <source>
        <dbReference type="SAM" id="Phobius"/>
    </source>
</evidence>
<dbReference type="PROSITE" id="PS50089">
    <property type="entry name" value="ZF_RING_2"/>
    <property type="match status" value="1"/>
</dbReference>
<evidence type="ECO:0000256" key="1">
    <source>
        <dbReference type="ARBA" id="ARBA00000900"/>
    </source>
</evidence>
<feature type="transmembrane region" description="Helical" evidence="18">
    <location>
        <begin position="249"/>
        <end position="272"/>
    </location>
</feature>
<comment type="catalytic activity">
    <reaction evidence="1">
        <text>S-ubiquitinyl-[E2 ubiquitin-conjugating enzyme]-L-cysteine + [acceptor protein]-L-lysine = [E2 ubiquitin-conjugating enzyme]-L-cysteine + N(6)-ubiquitinyl-[acceptor protein]-L-lysine.</text>
        <dbReference type="EC" id="2.3.2.27"/>
    </reaction>
</comment>
<evidence type="ECO:0000256" key="13">
    <source>
        <dbReference type="ARBA" id="ARBA00023180"/>
    </source>
</evidence>
<comment type="caution">
    <text evidence="21">The sequence shown here is derived from an EMBL/GenBank/DDBJ whole genome shotgun (WGS) entry which is preliminary data.</text>
</comment>
<dbReference type="Pfam" id="PF13639">
    <property type="entry name" value="zf-RING_2"/>
    <property type="match status" value="1"/>
</dbReference>
<comment type="subcellular location">
    <subcellularLocation>
        <location evidence="2">Membrane</location>
        <topology evidence="2">Single-pass membrane protein</topology>
    </subcellularLocation>
</comment>
<dbReference type="Pfam" id="PF13947">
    <property type="entry name" value="GUB_WAK_bind"/>
    <property type="match status" value="1"/>
</dbReference>
<proteinExistence type="inferred from homology"/>
<feature type="chain" id="PRO_5043494198" description="RING-type domain-containing protein" evidence="19">
    <location>
        <begin position="19"/>
        <end position="402"/>
    </location>
</feature>
<organism evidence="21 22">
    <name type="scientific">Linum tenue</name>
    <dbReference type="NCBI Taxonomy" id="586396"/>
    <lineage>
        <taxon>Eukaryota</taxon>
        <taxon>Viridiplantae</taxon>
        <taxon>Streptophyta</taxon>
        <taxon>Embryophyta</taxon>
        <taxon>Tracheophyta</taxon>
        <taxon>Spermatophyta</taxon>
        <taxon>Magnoliopsida</taxon>
        <taxon>eudicotyledons</taxon>
        <taxon>Gunneridae</taxon>
        <taxon>Pentapetalae</taxon>
        <taxon>rosids</taxon>
        <taxon>fabids</taxon>
        <taxon>Malpighiales</taxon>
        <taxon>Linaceae</taxon>
        <taxon>Linum</taxon>
    </lineage>
</organism>
<evidence type="ECO:0000256" key="19">
    <source>
        <dbReference type="SAM" id="SignalP"/>
    </source>
</evidence>
<evidence type="ECO:0000256" key="5">
    <source>
        <dbReference type="ARBA" id="ARBA00022692"/>
    </source>
</evidence>
<dbReference type="CDD" id="cd16461">
    <property type="entry name" value="RING-H2_EL5-like"/>
    <property type="match status" value="1"/>
</dbReference>
<dbReference type="InterPro" id="IPR001841">
    <property type="entry name" value="Znf_RING"/>
</dbReference>
<accession>A0AAV0RCS5</accession>
<evidence type="ECO:0000256" key="6">
    <source>
        <dbReference type="ARBA" id="ARBA00022723"/>
    </source>
</evidence>
<dbReference type="InterPro" id="IPR025287">
    <property type="entry name" value="WAK_GUB"/>
</dbReference>
<evidence type="ECO:0000259" key="20">
    <source>
        <dbReference type="PROSITE" id="PS50089"/>
    </source>
</evidence>
<keyword evidence="9" id="KW-0833">Ubl conjugation pathway</keyword>
<comment type="pathway">
    <text evidence="3">Protein modification; protein ubiquitination.</text>
</comment>
<reference evidence="21" key="1">
    <citation type="submission" date="2022-08" db="EMBL/GenBank/DDBJ databases">
        <authorList>
            <person name="Gutierrez-Valencia J."/>
        </authorList>
    </citation>
    <scope>NUCLEOTIDE SEQUENCE</scope>
</reference>
<dbReference type="GO" id="GO:0061630">
    <property type="term" value="F:ubiquitin protein ligase activity"/>
    <property type="evidence" value="ECO:0007669"/>
    <property type="project" value="UniProtKB-EC"/>
</dbReference>
<evidence type="ECO:0000313" key="21">
    <source>
        <dbReference type="EMBL" id="CAI0554118.1"/>
    </source>
</evidence>
<keyword evidence="11 18" id="KW-1133">Transmembrane helix</keyword>
<dbReference type="AlphaFoldDB" id="A0AAV0RCS5"/>
<evidence type="ECO:0000256" key="3">
    <source>
        <dbReference type="ARBA" id="ARBA00004906"/>
    </source>
</evidence>
<dbReference type="SMART" id="SM00184">
    <property type="entry name" value="RING"/>
    <property type="match status" value="1"/>
</dbReference>
<evidence type="ECO:0000256" key="11">
    <source>
        <dbReference type="ARBA" id="ARBA00022989"/>
    </source>
</evidence>
<evidence type="ECO:0000256" key="10">
    <source>
        <dbReference type="ARBA" id="ARBA00022833"/>
    </source>
</evidence>
<dbReference type="PANTHER" id="PTHR46279:SF2">
    <property type="entry name" value="RING-H2 FINGER PROTEIN ATL21A-RELATED"/>
    <property type="match status" value="1"/>
</dbReference>
<dbReference type="Gene3D" id="3.30.40.10">
    <property type="entry name" value="Zinc/RING finger domain, C3HC4 (zinc finger)"/>
    <property type="match status" value="1"/>
</dbReference>
<evidence type="ECO:0000256" key="16">
    <source>
        <dbReference type="ARBA" id="ARBA00048679"/>
    </source>
</evidence>
<evidence type="ECO:0000256" key="8">
    <source>
        <dbReference type="ARBA" id="ARBA00022771"/>
    </source>
</evidence>
<name>A0AAV0RCS5_9ROSI</name>
<dbReference type="InterPro" id="IPR032872">
    <property type="entry name" value="WAK_assoc_C"/>
</dbReference>
<dbReference type="GO" id="GO:0004674">
    <property type="term" value="F:protein serine/threonine kinase activity"/>
    <property type="evidence" value="ECO:0007669"/>
    <property type="project" value="UniProtKB-EC"/>
</dbReference>
<evidence type="ECO:0000256" key="17">
    <source>
        <dbReference type="PROSITE-ProRule" id="PRU00175"/>
    </source>
</evidence>
<keyword evidence="6" id="KW-0479">Metal-binding</keyword>
<feature type="domain" description="RING-type" evidence="20">
    <location>
        <begin position="335"/>
        <end position="377"/>
    </location>
</feature>
<dbReference type="GO" id="GO:0016020">
    <property type="term" value="C:membrane"/>
    <property type="evidence" value="ECO:0007669"/>
    <property type="project" value="UniProtKB-SubCell"/>
</dbReference>
<evidence type="ECO:0000256" key="15">
    <source>
        <dbReference type="ARBA" id="ARBA00047899"/>
    </source>
</evidence>
<keyword evidence="4" id="KW-0808">Transferase</keyword>
<dbReference type="InterPro" id="IPR046948">
    <property type="entry name" value="ATL20-22-like"/>
</dbReference>
<dbReference type="SUPFAM" id="SSF57850">
    <property type="entry name" value="RING/U-box"/>
    <property type="match status" value="1"/>
</dbReference>
<sequence length="402" mass="42582">MAISEVLLLLLLLHQSISLSTSSSPPPPPRQDCKISTCTGRNAVPVRFPFRLAGRQPRACGYTPGFDLRCDAQGQAALLQLPLTAGDFAVRSVDYLTRRVWINDPDNCLPKRILALDLAGSPFSAAFYHNYTFLRCPTQLVRSRFTTVACLSNSTTSVLATSSSGFVGFMTATASCEVAGTVRVPASWPVPFSDGSSTALDDDLMLVWDSPDCTDCESRGGSCGFKNNATRVIGCSGVGSASALKVLKVLSLSLAIPAAACATGIACFAFFIGRGRRGATTMTINSGHRNPATAVMPEPVPAMVTVGLDESIIESYEKVVLGESKRVPGPNDTVCAICLTEYCSKDTIRLIPECKHCFHAECIDEWLRMNTTCPVCRNSPSSPANAAHAAGGNPGGDPTVSD</sequence>
<keyword evidence="22" id="KW-1185">Reference proteome</keyword>
<keyword evidence="5 18" id="KW-0812">Transmembrane</keyword>
<keyword evidence="10" id="KW-0862">Zinc</keyword>
<dbReference type="InterPro" id="IPR013083">
    <property type="entry name" value="Znf_RING/FYVE/PHD"/>
</dbReference>
<evidence type="ECO:0000313" key="22">
    <source>
        <dbReference type="Proteomes" id="UP001154282"/>
    </source>
</evidence>